<comment type="caution">
    <text evidence="1">The sequence shown here is derived from an EMBL/GenBank/DDBJ whole genome shotgun (WGS) entry which is preliminary data.</text>
</comment>
<evidence type="ECO:0000313" key="2">
    <source>
        <dbReference type="Proteomes" id="UP000828941"/>
    </source>
</evidence>
<reference evidence="1 2" key="1">
    <citation type="journal article" date="2022" name="DNA Res.">
        <title>Chromosomal-level genome assembly of the orchid tree Bauhinia variegata (Leguminosae; Cercidoideae) supports the allotetraploid origin hypothesis of Bauhinia.</title>
        <authorList>
            <person name="Zhong Y."/>
            <person name="Chen Y."/>
            <person name="Zheng D."/>
            <person name="Pang J."/>
            <person name="Liu Y."/>
            <person name="Luo S."/>
            <person name="Meng S."/>
            <person name="Qian L."/>
            <person name="Wei D."/>
            <person name="Dai S."/>
            <person name="Zhou R."/>
        </authorList>
    </citation>
    <scope>NUCLEOTIDE SEQUENCE [LARGE SCALE GENOMIC DNA]</scope>
    <source>
        <strain evidence="1">BV-YZ2020</strain>
    </source>
</reference>
<organism evidence="1 2">
    <name type="scientific">Bauhinia variegata</name>
    <name type="common">Purple orchid tree</name>
    <name type="synonym">Phanera variegata</name>
    <dbReference type="NCBI Taxonomy" id="167791"/>
    <lineage>
        <taxon>Eukaryota</taxon>
        <taxon>Viridiplantae</taxon>
        <taxon>Streptophyta</taxon>
        <taxon>Embryophyta</taxon>
        <taxon>Tracheophyta</taxon>
        <taxon>Spermatophyta</taxon>
        <taxon>Magnoliopsida</taxon>
        <taxon>eudicotyledons</taxon>
        <taxon>Gunneridae</taxon>
        <taxon>Pentapetalae</taxon>
        <taxon>rosids</taxon>
        <taxon>fabids</taxon>
        <taxon>Fabales</taxon>
        <taxon>Fabaceae</taxon>
        <taxon>Cercidoideae</taxon>
        <taxon>Cercideae</taxon>
        <taxon>Bauhiniinae</taxon>
        <taxon>Bauhinia</taxon>
    </lineage>
</organism>
<protein>
    <submittedName>
        <fullName evidence="1">Uncharacterized protein</fullName>
    </submittedName>
</protein>
<dbReference type="EMBL" id="CM039429">
    <property type="protein sequence ID" value="KAI4347072.1"/>
    <property type="molecule type" value="Genomic_DNA"/>
</dbReference>
<accession>A0ACB9PG89</accession>
<keyword evidence="2" id="KW-1185">Reference proteome</keyword>
<gene>
    <name evidence="1" type="ORF">L6164_007921</name>
</gene>
<evidence type="ECO:0000313" key="1">
    <source>
        <dbReference type="EMBL" id="KAI4347072.1"/>
    </source>
</evidence>
<proteinExistence type="predicted"/>
<dbReference type="Proteomes" id="UP000828941">
    <property type="component" value="Chromosome 4"/>
</dbReference>
<name>A0ACB9PG89_BAUVA</name>
<sequence>MDMKKKKGQQENRRRENQKTTEKRMESPYFGRHQRPKGKQALLVLLLLAVSVWLVYQIKHSINKRAQNYGSETQLVEEFAAVSLGRKVTPSHLEETVLTHSRNALVEAKNTDSDREYVFDGTMKDRIEAEFEGKQVENELEMQSKSKSENSPKGNNGEGLVKSRKRSESDDKAQGNYDKDPKTPTANDSQNYDKEPEMQIREPANVVQRIREETKSDGSIKENGENEETKTSEEEAKMLQNEDRVHSFQDENGVSSDDNEIELMGGQTLVKEIV</sequence>